<feature type="region of interest" description="Disordered" evidence="4">
    <location>
        <begin position="75"/>
        <end position="99"/>
    </location>
</feature>
<gene>
    <name evidence="5" type="ORF">DPMN_164455</name>
</gene>
<evidence type="ECO:0000313" key="5">
    <source>
        <dbReference type="EMBL" id="KAH3786348.1"/>
    </source>
</evidence>
<proteinExistence type="inferred from homology"/>
<name>A0A9D4IW46_DREPO</name>
<evidence type="ECO:0000256" key="4">
    <source>
        <dbReference type="SAM" id="MobiDB-lite"/>
    </source>
</evidence>
<dbReference type="Pfam" id="PF09789">
    <property type="entry name" value="CC149"/>
    <property type="match status" value="1"/>
</dbReference>
<dbReference type="Proteomes" id="UP000828390">
    <property type="component" value="Unassembled WGS sequence"/>
</dbReference>
<evidence type="ECO:0008006" key="7">
    <source>
        <dbReference type="Google" id="ProtNLM"/>
    </source>
</evidence>
<evidence type="ECO:0000313" key="6">
    <source>
        <dbReference type="Proteomes" id="UP000828390"/>
    </source>
</evidence>
<dbReference type="InterPro" id="IPR019179">
    <property type="entry name" value="CC149"/>
</dbReference>
<evidence type="ECO:0000256" key="1">
    <source>
        <dbReference type="ARBA" id="ARBA00005872"/>
    </source>
</evidence>
<sequence>MIKRKEHAAVTISNEEYARLQTKFDGLKNEFTACKRKLDSKCEALLILSQDLDQCRSERDQFKLMAEQLQERYQSMKKSISGQPTQSSSDTVISRPYSDSQSQNLARLLLESRENSKSLRFEADDLKQKLNDAQGDIKLLREQIARQRVGTTDEGMTIRHFPAHEREQLVEKLEAASEQYLQLERDLQTVLDEKEELVTERDAYKTKYDRLNHELNYILKGDEHRVVDIDALVMENKYLQDRLQQMEEEKSMALAAVSKYKNLLDKKKTKSSLKFGQSRGGGMIITQRQVQEVLESRSSVVPTVKAMTDLQALAGALLDSVNDKNLALSHQRKTNKILGNRVAELEKKIKTLELTGLWSVPASTSSSLERLRQDIDDVRTLVPSHSPEEEMDSERLSFLEGADSELETVTSLDSPEPSPESSPQHACKPLNNLELGDLDLLPTKEVSDKPLHNRELKTGHMNVQDSSHIPALLKPPERSVPNCQVNHAATPETRCESPEYPRGRVEQLVDLGNGGSEGVTDQGPEYPRGRVEQLVDLGNGGSVGVTDQVPEYPRGRVEQLVDFGNGVNVGDTDKEGLKLHVYDEDYQESNGCDIDGSDNTNRVNIVDDEIDEQIGECNNGGNLEEFYNDVDENHEQVGLLLENVANKMCNISHSSVNCDGAKCNKSTTRLLNVDGVQTDGVGNQTEDIGEDSLECGPRNVEC</sequence>
<reference evidence="5" key="2">
    <citation type="submission" date="2020-11" db="EMBL/GenBank/DDBJ databases">
        <authorList>
            <person name="McCartney M.A."/>
            <person name="Auch B."/>
            <person name="Kono T."/>
            <person name="Mallez S."/>
            <person name="Becker A."/>
            <person name="Gohl D.M."/>
            <person name="Silverstein K.A.T."/>
            <person name="Koren S."/>
            <person name="Bechman K.B."/>
            <person name="Herman A."/>
            <person name="Abrahante J.E."/>
            <person name="Garbe J."/>
        </authorList>
    </citation>
    <scope>NUCLEOTIDE SEQUENCE</scope>
    <source>
        <strain evidence="5">Duluth1</strain>
        <tissue evidence="5">Whole animal</tissue>
    </source>
</reference>
<dbReference type="AlphaFoldDB" id="A0A9D4IW46"/>
<reference evidence="5" key="1">
    <citation type="journal article" date="2019" name="bioRxiv">
        <title>The Genome of the Zebra Mussel, Dreissena polymorpha: A Resource for Invasive Species Research.</title>
        <authorList>
            <person name="McCartney M.A."/>
            <person name="Auch B."/>
            <person name="Kono T."/>
            <person name="Mallez S."/>
            <person name="Zhang Y."/>
            <person name="Obille A."/>
            <person name="Becker A."/>
            <person name="Abrahante J.E."/>
            <person name="Garbe J."/>
            <person name="Badalamenti J.P."/>
            <person name="Herman A."/>
            <person name="Mangelson H."/>
            <person name="Liachko I."/>
            <person name="Sullivan S."/>
            <person name="Sone E.D."/>
            <person name="Koren S."/>
            <person name="Silverstein K.A.T."/>
            <person name="Beckman K.B."/>
            <person name="Gohl D.M."/>
        </authorList>
    </citation>
    <scope>NUCLEOTIDE SEQUENCE</scope>
    <source>
        <strain evidence="5">Duluth1</strain>
        <tissue evidence="5">Whole animal</tissue>
    </source>
</reference>
<feature type="coiled-coil region" evidence="3">
    <location>
        <begin position="116"/>
        <end position="263"/>
    </location>
</feature>
<feature type="region of interest" description="Disordered" evidence="4">
    <location>
        <begin position="406"/>
        <end position="430"/>
    </location>
</feature>
<accession>A0A9D4IW46</accession>
<organism evidence="5 6">
    <name type="scientific">Dreissena polymorpha</name>
    <name type="common">Zebra mussel</name>
    <name type="synonym">Mytilus polymorpha</name>
    <dbReference type="NCBI Taxonomy" id="45954"/>
    <lineage>
        <taxon>Eukaryota</taxon>
        <taxon>Metazoa</taxon>
        <taxon>Spiralia</taxon>
        <taxon>Lophotrochozoa</taxon>
        <taxon>Mollusca</taxon>
        <taxon>Bivalvia</taxon>
        <taxon>Autobranchia</taxon>
        <taxon>Heteroconchia</taxon>
        <taxon>Euheterodonta</taxon>
        <taxon>Imparidentia</taxon>
        <taxon>Neoheterodontei</taxon>
        <taxon>Myida</taxon>
        <taxon>Dreissenoidea</taxon>
        <taxon>Dreissenidae</taxon>
        <taxon>Dreissena</taxon>
    </lineage>
</organism>
<evidence type="ECO:0000256" key="2">
    <source>
        <dbReference type="ARBA" id="ARBA00023054"/>
    </source>
</evidence>
<dbReference type="PANTHER" id="PTHR21682:SF2">
    <property type="entry name" value="COILED-COIL DOMAIN-CONTAINING PROTEIN 149"/>
    <property type="match status" value="1"/>
</dbReference>
<comment type="similarity">
    <text evidence="1">Belongs to the CCDC149 family.</text>
</comment>
<keyword evidence="6" id="KW-1185">Reference proteome</keyword>
<evidence type="ECO:0000256" key="3">
    <source>
        <dbReference type="SAM" id="Coils"/>
    </source>
</evidence>
<protein>
    <recommendedName>
        <fullName evidence="7">Coiled-coil domain-containing protein 149</fullName>
    </recommendedName>
</protein>
<comment type="caution">
    <text evidence="5">The sequence shown here is derived from an EMBL/GenBank/DDBJ whole genome shotgun (WGS) entry which is preliminary data.</text>
</comment>
<dbReference type="EMBL" id="JAIWYP010000008">
    <property type="protein sequence ID" value="KAH3786348.1"/>
    <property type="molecule type" value="Genomic_DNA"/>
</dbReference>
<dbReference type="OrthoDB" id="5917629at2759"/>
<keyword evidence="2 3" id="KW-0175">Coiled coil</keyword>
<dbReference type="PANTHER" id="PTHR21682">
    <property type="entry name" value="COILED-COIL DOMAIN-CONTAINING PROTEIN 149"/>
    <property type="match status" value="1"/>
</dbReference>